<gene>
    <name evidence="2" type="ORF">H1Q58_07975</name>
</gene>
<organism evidence="2 3">
    <name type="scientific">Planococcus maritimus</name>
    <dbReference type="NCBI Taxonomy" id="192421"/>
    <lineage>
        <taxon>Bacteria</taxon>
        <taxon>Bacillati</taxon>
        <taxon>Bacillota</taxon>
        <taxon>Bacilli</taxon>
        <taxon>Bacillales</taxon>
        <taxon>Caryophanaceae</taxon>
        <taxon>Planococcus</taxon>
    </lineage>
</organism>
<feature type="transmembrane region" description="Helical" evidence="1">
    <location>
        <begin position="45"/>
        <end position="66"/>
    </location>
</feature>
<reference evidence="2 3" key="1">
    <citation type="submission" date="2020-07" db="EMBL/GenBank/DDBJ databases">
        <title>Screening of a cold-adapted Planococcus bacterium producing protease in traditional shrimp paste and protease identification by genome sequencing.</title>
        <authorList>
            <person name="Gao R."/>
            <person name="Leng W."/>
            <person name="Chu Q."/>
            <person name="Wu X."/>
            <person name="Liu H."/>
            <person name="Li X."/>
        </authorList>
    </citation>
    <scope>NUCLEOTIDE SEQUENCE [LARGE SCALE GENOMIC DNA]</scope>
    <source>
        <strain evidence="2 3">XJ11</strain>
    </source>
</reference>
<keyword evidence="3" id="KW-1185">Reference proteome</keyword>
<dbReference type="EMBL" id="CP059540">
    <property type="protein sequence ID" value="QMT18882.1"/>
    <property type="molecule type" value="Genomic_DNA"/>
</dbReference>
<feature type="transmembrane region" description="Helical" evidence="1">
    <location>
        <begin position="7"/>
        <end position="25"/>
    </location>
</feature>
<protein>
    <submittedName>
        <fullName evidence="2">Uncharacterized protein</fullName>
    </submittedName>
</protein>
<dbReference type="AlphaFoldDB" id="A0A7D7RYJ3"/>
<dbReference type="RefSeq" id="WP_182093333.1">
    <property type="nucleotide sequence ID" value="NZ_CP059540.1"/>
</dbReference>
<name>A0A7D7RYJ3_PLAMR</name>
<sequence length="218" mass="24221">MIKNKPGFIISFIVFAICMTLFFPFPNDVLNNASFTFMSFPIQDYNGYNFLGVFGSVLFIGAIFLLFNSLEKYRFRTVFGVVIAYMVLPSLLIIAYQETLATGVSAISYDGNGQCSFEAITENEVMGGECDLVLHNRSNEAVTIELEFMDSAFSGDDMRMTSLMNLAGPHLMTIDANSQQSIHLEELLDVSDVPNHVYSGEAFGIHIKVVDGEKSRIL</sequence>
<dbReference type="KEGG" id="pdec:H1Q58_07975"/>
<evidence type="ECO:0000313" key="2">
    <source>
        <dbReference type="EMBL" id="QMT18882.1"/>
    </source>
</evidence>
<keyword evidence="1" id="KW-0472">Membrane</keyword>
<proteinExistence type="predicted"/>
<keyword evidence="1" id="KW-0812">Transmembrane</keyword>
<evidence type="ECO:0000256" key="1">
    <source>
        <dbReference type="SAM" id="Phobius"/>
    </source>
</evidence>
<keyword evidence="1" id="KW-1133">Transmembrane helix</keyword>
<accession>A0A7D7RYJ3</accession>
<feature type="transmembrane region" description="Helical" evidence="1">
    <location>
        <begin position="78"/>
        <end position="96"/>
    </location>
</feature>
<dbReference type="Proteomes" id="UP000514716">
    <property type="component" value="Chromosome"/>
</dbReference>
<evidence type="ECO:0000313" key="3">
    <source>
        <dbReference type="Proteomes" id="UP000514716"/>
    </source>
</evidence>